<evidence type="ECO:0000256" key="1">
    <source>
        <dbReference type="SAM" id="MobiDB-lite"/>
    </source>
</evidence>
<dbReference type="KEGG" id="salh:HMF8227_02792"/>
<proteinExistence type="predicted"/>
<evidence type="ECO:0000313" key="2">
    <source>
        <dbReference type="EMBL" id="AWL13241.1"/>
    </source>
</evidence>
<keyword evidence="3" id="KW-1185">Reference proteome</keyword>
<accession>A0A2S2E6G8</accession>
<sequence length="40" mass="4348">MTARAGNLQQERQRVDGTVPGGGPDKHRTMATCCFVSGWQ</sequence>
<dbReference type="RefSeq" id="WP_275425508.1">
    <property type="nucleotide sequence ID" value="NZ_CP029347.1"/>
</dbReference>
<dbReference type="Proteomes" id="UP000245728">
    <property type="component" value="Chromosome"/>
</dbReference>
<name>A0A2S2E6G8_9ALTE</name>
<gene>
    <name evidence="2" type="ORF">HMF8227_02792</name>
</gene>
<feature type="region of interest" description="Disordered" evidence="1">
    <location>
        <begin position="1"/>
        <end position="28"/>
    </location>
</feature>
<dbReference type="AlphaFoldDB" id="A0A2S2E6G8"/>
<evidence type="ECO:0000313" key="3">
    <source>
        <dbReference type="Proteomes" id="UP000245728"/>
    </source>
</evidence>
<dbReference type="EMBL" id="CP029347">
    <property type="protein sequence ID" value="AWL13241.1"/>
    <property type="molecule type" value="Genomic_DNA"/>
</dbReference>
<organism evidence="2 3">
    <name type="scientific">Saliniradius amylolyticus</name>
    <dbReference type="NCBI Taxonomy" id="2183582"/>
    <lineage>
        <taxon>Bacteria</taxon>
        <taxon>Pseudomonadati</taxon>
        <taxon>Pseudomonadota</taxon>
        <taxon>Gammaproteobacteria</taxon>
        <taxon>Alteromonadales</taxon>
        <taxon>Alteromonadaceae</taxon>
        <taxon>Saliniradius</taxon>
    </lineage>
</organism>
<protein>
    <submittedName>
        <fullName evidence="2">Uncharacterized protein</fullName>
    </submittedName>
</protein>
<reference evidence="2 3" key="1">
    <citation type="submission" date="2018-05" db="EMBL/GenBank/DDBJ databases">
        <title>Salinimonas sp. HMF8227 Genome sequencing and assembly.</title>
        <authorList>
            <person name="Kang H."/>
            <person name="Kang J."/>
            <person name="Cha I."/>
            <person name="Kim H."/>
            <person name="Joh K."/>
        </authorList>
    </citation>
    <scope>NUCLEOTIDE SEQUENCE [LARGE SCALE GENOMIC DNA]</scope>
    <source>
        <strain evidence="2 3">HMF8227</strain>
    </source>
</reference>